<dbReference type="STRING" id="435908.IDSA_11870"/>
<keyword evidence="3" id="KW-0804">Transcription</keyword>
<keyword evidence="6" id="KW-1185">Reference proteome</keyword>
<evidence type="ECO:0000256" key="3">
    <source>
        <dbReference type="ARBA" id="ARBA00023163"/>
    </source>
</evidence>
<dbReference type="AlphaFoldDB" id="A0A094ISL7"/>
<comment type="caution">
    <text evidence="5">The sequence shown here is derived from an EMBL/GenBank/DDBJ whole genome shotgun (WGS) entry which is preliminary data.</text>
</comment>
<dbReference type="Proteomes" id="UP000054363">
    <property type="component" value="Unassembled WGS sequence"/>
</dbReference>
<evidence type="ECO:0000313" key="6">
    <source>
        <dbReference type="Proteomes" id="UP000054363"/>
    </source>
</evidence>
<dbReference type="Pfam" id="PF01022">
    <property type="entry name" value="HTH_5"/>
    <property type="match status" value="1"/>
</dbReference>
<sequence length="112" mass="12936">MIMDTLPLGHMPQDEARYAARFLRSLASEHRLQILCYLTSGEKSVSQLNQFFPHSASAFSQHLAVLRQQGLLIFRKEGQTIYYSIADPDTRKFLELIKDKFCTDYQNYSTIA</sequence>
<organism evidence="5 6">
    <name type="scientific">Pseudidiomarina salinarum</name>
    <dbReference type="NCBI Taxonomy" id="435908"/>
    <lineage>
        <taxon>Bacteria</taxon>
        <taxon>Pseudomonadati</taxon>
        <taxon>Pseudomonadota</taxon>
        <taxon>Gammaproteobacteria</taxon>
        <taxon>Alteromonadales</taxon>
        <taxon>Idiomarinaceae</taxon>
        <taxon>Pseudidiomarina</taxon>
    </lineage>
</organism>
<dbReference type="SUPFAM" id="SSF46785">
    <property type="entry name" value="Winged helix' DNA-binding domain"/>
    <property type="match status" value="1"/>
</dbReference>
<evidence type="ECO:0000256" key="2">
    <source>
        <dbReference type="ARBA" id="ARBA00023125"/>
    </source>
</evidence>
<dbReference type="CDD" id="cd00090">
    <property type="entry name" value="HTH_ARSR"/>
    <property type="match status" value="1"/>
</dbReference>
<dbReference type="SMART" id="SM00418">
    <property type="entry name" value="HTH_ARSR"/>
    <property type="match status" value="1"/>
</dbReference>
<dbReference type="PANTHER" id="PTHR43132:SF2">
    <property type="entry name" value="ARSENICAL RESISTANCE OPERON REPRESSOR ARSR-RELATED"/>
    <property type="match status" value="1"/>
</dbReference>
<dbReference type="GO" id="GO:0003677">
    <property type="term" value="F:DNA binding"/>
    <property type="evidence" value="ECO:0007669"/>
    <property type="project" value="UniProtKB-KW"/>
</dbReference>
<dbReference type="Gene3D" id="1.10.10.10">
    <property type="entry name" value="Winged helix-like DNA-binding domain superfamily/Winged helix DNA-binding domain"/>
    <property type="match status" value="1"/>
</dbReference>
<keyword evidence="2" id="KW-0238">DNA-binding</keyword>
<gene>
    <name evidence="5" type="ORF">IDSA_11870</name>
</gene>
<dbReference type="GO" id="GO:0003700">
    <property type="term" value="F:DNA-binding transcription factor activity"/>
    <property type="evidence" value="ECO:0007669"/>
    <property type="project" value="InterPro"/>
</dbReference>
<feature type="domain" description="HTH arsR-type" evidence="4">
    <location>
        <begin position="11"/>
        <end position="105"/>
    </location>
</feature>
<dbReference type="PANTHER" id="PTHR43132">
    <property type="entry name" value="ARSENICAL RESISTANCE OPERON REPRESSOR ARSR-RELATED"/>
    <property type="match status" value="1"/>
</dbReference>
<evidence type="ECO:0000259" key="4">
    <source>
        <dbReference type="PROSITE" id="PS50987"/>
    </source>
</evidence>
<protein>
    <submittedName>
        <fullName evidence="5">ArsR family transcriptional regulator</fullName>
    </submittedName>
</protein>
<dbReference type="InterPro" id="IPR001845">
    <property type="entry name" value="HTH_ArsR_DNA-bd_dom"/>
</dbReference>
<name>A0A094ISL7_9GAMM</name>
<dbReference type="RefSeq" id="WP_232221308.1">
    <property type="nucleotide sequence ID" value="NZ_JPER01000009.1"/>
</dbReference>
<dbReference type="PROSITE" id="PS50987">
    <property type="entry name" value="HTH_ARSR_2"/>
    <property type="match status" value="1"/>
</dbReference>
<dbReference type="InterPro" id="IPR051011">
    <property type="entry name" value="Metal_resp_trans_reg"/>
</dbReference>
<accession>A0A094ISL7</accession>
<dbReference type="eggNOG" id="COG0640">
    <property type="taxonomic scope" value="Bacteria"/>
</dbReference>
<dbReference type="InterPro" id="IPR036388">
    <property type="entry name" value="WH-like_DNA-bd_sf"/>
</dbReference>
<dbReference type="NCBIfam" id="NF033788">
    <property type="entry name" value="HTH_metalloreg"/>
    <property type="match status" value="1"/>
</dbReference>
<dbReference type="PRINTS" id="PR00778">
    <property type="entry name" value="HTHARSR"/>
</dbReference>
<evidence type="ECO:0000313" key="5">
    <source>
        <dbReference type="EMBL" id="KFZ30142.1"/>
    </source>
</evidence>
<evidence type="ECO:0000256" key="1">
    <source>
        <dbReference type="ARBA" id="ARBA00023015"/>
    </source>
</evidence>
<dbReference type="InterPro" id="IPR011991">
    <property type="entry name" value="ArsR-like_HTH"/>
</dbReference>
<dbReference type="EMBL" id="JPER01000009">
    <property type="protein sequence ID" value="KFZ30142.1"/>
    <property type="molecule type" value="Genomic_DNA"/>
</dbReference>
<reference evidence="5 6" key="1">
    <citation type="submission" date="2014-06" db="EMBL/GenBank/DDBJ databases">
        <title>The draft genome sequence of Idiomarina salinarum ISL-52.</title>
        <authorList>
            <person name="Du J."/>
            <person name="Shao Z."/>
        </authorList>
    </citation>
    <scope>NUCLEOTIDE SEQUENCE [LARGE SCALE GENOMIC DNA]</scope>
    <source>
        <strain evidence="5 6">ISL-52</strain>
    </source>
</reference>
<proteinExistence type="predicted"/>
<dbReference type="InterPro" id="IPR036390">
    <property type="entry name" value="WH_DNA-bd_sf"/>
</dbReference>
<keyword evidence="1" id="KW-0805">Transcription regulation</keyword>